<evidence type="ECO:0000313" key="1">
    <source>
        <dbReference type="EMBL" id="KYN15360.1"/>
    </source>
</evidence>
<proteinExistence type="predicted"/>
<reference evidence="1 2" key="1">
    <citation type="submission" date="2015-09" db="EMBL/GenBank/DDBJ databases">
        <title>Trachymyrmex cornetzi WGS genome.</title>
        <authorList>
            <person name="Nygaard S."/>
            <person name="Hu H."/>
            <person name="Boomsma J."/>
            <person name="Zhang G."/>
        </authorList>
    </citation>
    <scope>NUCLEOTIDE SEQUENCE [LARGE SCALE GENOMIC DNA]</scope>
    <source>
        <strain evidence="1">Tcor2-1</strain>
        <tissue evidence="1">Whole body</tissue>
    </source>
</reference>
<accession>A0A195DR20</accession>
<dbReference type="Proteomes" id="UP000078492">
    <property type="component" value="Unassembled WGS sequence"/>
</dbReference>
<dbReference type="AlphaFoldDB" id="A0A195DR20"/>
<sequence>MLIKAKERKRLGDCLAGPWWPGLTILRYEYITRNLCGGAYRTYEKHVYRRALEIVGLVLGSPRPTPASYPTTDTSTLMPNVVLSVRRTVPIPVLSVNYY</sequence>
<protein>
    <submittedName>
        <fullName evidence="1">Uncharacterized protein</fullName>
    </submittedName>
</protein>
<organism evidence="1 2">
    <name type="scientific">Trachymyrmex cornetzi</name>
    <dbReference type="NCBI Taxonomy" id="471704"/>
    <lineage>
        <taxon>Eukaryota</taxon>
        <taxon>Metazoa</taxon>
        <taxon>Ecdysozoa</taxon>
        <taxon>Arthropoda</taxon>
        <taxon>Hexapoda</taxon>
        <taxon>Insecta</taxon>
        <taxon>Pterygota</taxon>
        <taxon>Neoptera</taxon>
        <taxon>Endopterygota</taxon>
        <taxon>Hymenoptera</taxon>
        <taxon>Apocrita</taxon>
        <taxon>Aculeata</taxon>
        <taxon>Formicoidea</taxon>
        <taxon>Formicidae</taxon>
        <taxon>Myrmicinae</taxon>
        <taxon>Trachymyrmex</taxon>
    </lineage>
</organism>
<dbReference type="EMBL" id="KQ980581">
    <property type="protein sequence ID" value="KYN15360.1"/>
    <property type="molecule type" value="Genomic_DNA"/>
</dbReference>
<gene>
    <name evidence="1" type="ORF">ALC57_12409</name>
</gene>
<keyword evidence="2" id="KW-1185">Reference proteome</keyword>
<name>A0A195DR20_9HYME</name>
<evidence type="ECO:0000313" key="2">
    <source>
        <dbReference type="Proteomes" id="UP000078492"/>
    </source>
</evidence>